<dbReference type="GO" id="GO:0005634">
    <property type="term" value="C:nucleus"/>
    <property type="evidence" value="ECO:0007669"/>
    <property type="project" value="UniProtKB-SubCell"/>
</dbReference>
<feature type="region of interest" description="Disordered" evidence="10">
    <location>
        <begin position="538"/>
        <end position="566"/>
    </location>
</feature>
<comment type="subcellular location">
    <subcellularLocation>
        <location evidence="1">Nucleus</location>
    </subcellularLocation>
</comment>
<dbReference type="PANTHER" id="PTHR15271:SF4">
    <property type="entry name" value="CHROMATIN ASSEMBLY FACTOR 1 SUBUNIT B"/>
    <property type="match status" value="1"/>
</dbReference>
<dbReference type="InterPro" id="IPR036322">
    <property type="entry name" value="WD40_repeat_dom_sf"/>
</dbReference>
<organism evidence="12 13">
    <name type="scientific">Pichia kudriavzevii</name>
    <name type="common">Yeast</name>
    <name type="synonym">Issatchenkia orientalis</name>
    <dbReference type="NCBI Taxonomy" id="4909"/>
    <lineage>
        <taxon>Eukaryota</taxon>
        <taxon>Fungi</taxon>
        <taxon>Dikarya</taxon>
        <taxon>Ascomycota</taxon>
        <taxon>Saccharomycotina</taxon>
        <taxon>Pichiomycetes</taxon>
        <taxon>Pichiales</taxon>
        <taxon>Pichiaceae</taxon>
        <taxon>Pichia</taxon>
    </lineage>
</organism>
<feature type="region of interest" description="Disordered" evidence="10">
    <location>
        <begin position="407"/>
        <end position="440"/>
    </location>
</feature>
<keyword evidence="3 9" id="KW-0853">WD repeat</keyword>
<evidence type="ECO:0000256" key="4">
    <source>
        <dbReference type="ARBA" id="ARBA00022737"/>
    </source>
</evidence>
<dbReference type="GO" id="GO:0006281">
    <property type="term" value="P:DNA repair"/>
    <property type="evidence" value="ECO:0007669"/>
    <property type="project" value="UniProtKB-KW"/>
</dbReference>
<evidence type="ECO:0000256" key="8">
    <source>
        <dbReference type="ARBA" id="ARBA00023242"/>
    </source>
</evidence>
<dbReference type="Pfam" id="PF24105">
    <property type="entry name" value="Beta-prop_CAF1B_HIR1"/>
    <property type="match status" value="1"/>
</dbReference>
<evidence type="ECO:0000256" key="7">
    <source>
        <dbReference type="ARBA" id="ARBA00023204"/>
    </source>
</evidence>
<dbReference type="SUPFAM" id="SSF50978">
    <property type="entry name" value="WD40 repeat-like"/>
    <property type="match status" value="1"/>
</dbReference>
<keyword evidence="6" id="KW-0156">Chromatin regulator</keyword>
<dbReference type="HOGENOM" id="CLU_502525_0_0_1"/>
<dbReference type="Proteomes" id="UP000029867">
    <property type="component" value="Unassembled WGS sequence"/>
</dbReference>
<dbReference type="GO" id="GO:0033186">
    <property type="term" value="C:CAF-1 complex"/>
    <property type="evidence" value="ECO:0007669"/>
    <property type="project" value="TreeGrafter"/>
</dbReference>
<accession>A0A099P384</accession>
<dbReference type="EMBL" id="JQFK01000016">
    <property type="protein sequence ID" value="KGK38759.1"/>
    <property type="molecule type" value="Genomic_DNA"/>
</dbReference>
<feature type="region of interest" description="Disordered" evidence="10">
    <location>
        <begin position="316"/>
        <end position="351"/>
    </location>
</feature>
<evidence type="ECO:0000256" key="3">
    <source>
        <dbReference type="ARBA" id="ARBA00022574"/>
    </source>
</evidence>
<evidence type="ECO:0000256" key="10">
    <source>
        <dbReference type="SAM" id="MobiDB-lite"/>
    </source>
</evidence>
<dbReference type="GO" id="GO:0006334">
    <property type="term" value="P:nucleosome assembly"/>
    <property type="evidence" value="ECO:0007669"/>
    <property type="project" value="TreeGrafter"/>
</dbReference>
<feature type="region of interest" description="Disordered" evidence="10">
    <location>
        <begin position="494"/>
        <end position="517"/>
    </location>
</feature>
<keyword evidence="8" id="KW-0539">Nucleus</keyword>
<dbReference type="PROSITE" id="PS50294">
    <property type="entry name" value="WD_REPEATS_REGION"/>
    <property type="match status" value="1"/>
</dbReference>
<dbReference type="PROSITE" id="PS50082">
    <property type="entry name" value="WD_REPEATS_2"/>
    <property type="match status" value="1"/>
</dbReference>
<keyword evidence="4" id="KW-0677">Repeat</keyword>
<evidence type="ECO:0000256" key="9">
    <source>
        <dbReference type="PROSITE-ProRule" id="PRU00221"/>
    </source>
</evidence>
<feature type="compositionally biased region" description="Basic and acidic residues" evidence="10">
    <location>
        <begin position="552"/>
        <end position="566"/>
    </location>
</feature>
<dbReference type="InterPro" id="IPR055410">
    <property type="entry name" value="Beta-prop_CAF1B_HIR1"/>
</dbReference>
<dbReference type="GO" id="GO:0006335">
    <property type="term" value="P:DNA replication-dependent chromatin assembly"/>
    <property type="evidence" value="ECO:0007669"/>
    <property type="project" value="InterPro"/>
</dbReference>
<dbReference type="SMART" id="SM00320">
    <property type="entry name" value="WD40"/>
    <property type="match status" value="4"/>
</dbReference>
<evidence type="ECO:0000313" key="13">
    <source>
        <dbReference type="Proteomes" id="UP000029867"/>
    </source>
</evidence>
<protein>
    <recommendedName>
        <fullName evidence="11">CAF1B/HIR1 beta-propeller domain-containing protein</fullName>
    </recommendedName>
</protein>
<comment type="caution">
    <text evidence="12">The sequence shown here is derived from an EMBL/GenBank/DDBJ whole genome shotgun (WGS) entry which is preliminary data.</text>
</comment>
<dbReference type="InterPro" id="IPR045145">
    <property type="entry name" value="PTHR15271"/>
</dbReference>
<keyword evidence="5" id="KW-0227">DNA damage</keyword>
<dbReference type="PANTHER" id="PTHR15271">
    <property type="entry name" value="CHROMATIN ASSEMBLY FACTOR 1 SUBUNIT B"/>
    <property type="match status" value="1"/>
</dbReference>
<sequence>MGIVVTAKTLALHWHDGANAIYSISAQPLKDGESLRIATGGGDNNIRIWRLLTNSNGEVDGVKYLSNISKHDRAVNCVRFNGQGDLLASGSDDGSVLLFCRSEEIVREFGDDEDEILESWVLVGGHRGSAGMSMKEVYDIAWSPDARLLCLGTMDGTVGVVDASSGALVSTVRAHAQNVQGVSWDPLGEYIVSLGGDRCINIMTFSMGILKSISKSCKIFYGENLETLFRRLTWSPQGSLLVAPCGIINNGANTTNGGTITTAENAVYIFTRASLTTPVEHHPPSTPLSMDSWTLAAIALAIVAVVAANAFFERDTSTNTETQARSVAHGQGEGLDQTQAHAPPLGDNETFEEKKRKLIAVNRAKLASKSGIAQEELGKSIGGLGEQVEGKSVGSSSSPSKLKRMFGLGKKKAHSRGGSVDSSSKKLFTFGKPDGSLNDSKAKRASAETAVPDADVAGHGVTGLGLEPTVVPGVEMPTIVENGGLRDGDGDGYTNGGEEAGLNKSLRGASVGDSVEPEEFTDALSSLDVPVEKMVVNAREGAGNVETSVTGKGREDASRVEKEEGGKVKRNNRFMKFFNL</sequence>
<dbReference type="Gene3D" id="2.130.10.10">
    <property type="entry name" value="YVTN repeat-like/Quinoprotein amine dehydrogenase"/>
    <property type="match status" value="1"/>
</dbReference>
<evidence type="ECO:0000256" key="5">
    <source>
        <dbReference type="ARBA" id="ARBA00022763"/>
    </source>
</evidence>
<dbReference type="InterPro" id="IPR001680">
    <property type="entry name" value="WD40_rpt"/>
</dbReference>
<name>A0A099P384_PICKU</name>
<gene>
    <name evidence="12" type="ORF">JL09_g2109</name>
</gene>
<dbReference type="AlphaFoldDB" id="A0A099P384"/>
<comment type="similarity">
    <text evidence="2">Belongs to the WD repeat HIR1 family.</text>
</comment>
<reference evidence="13" key="1">
    <citation type="journal article" date="2014" name="Microb. Cell Fact.">
        <title>Exploiting Issatchenkia orientalis SD108 for succinic acid production.</title>
        <authorList>
            <person name="Xiao H."/>
            <person name="Shao Z."/>
            <person name="Jiang Y."/>
            <person name="Dole S."/>
            <person name="Zhao H."/>
        </authorList>
    </citation>
    <scope>NUCLEOTIDE SEQUENCE [LARGE SCALE GENOMIC DNA]</scope>
    <source>
        <strain evidence="13">SD108</strain>
    </source>
</reference>
<evidence type="ECO:0000313" key="12">
    <source>
        <dbReference type="EMBL" id="KGK38759.1"/>
    </source>
</evidence>
<evidence type="ECO:0000256" key="2">
    <source>
        <dbReference type="ARBA" id="ARBA00007306"/>
    </source>
</evidence>
<feature type="domain" description="CAF1B/HIR1 beta-propeller" evidence="11">
    <location>
        <begin position="12"/>
        <end position="284"/>
    </location>
</feature>
<dbReference type="VEuPathDB" id="FungiDB:C5L36_0A04670"/>
<evidence type="ECO:0000256" key="6">
    <source>
        <dbReference type="ARBA" id="ARBA00022853"/>
    </source>
</evidence>
<keyword evidence="7" id="KW-0234">DNA repair</keyword>
<feature type="repeat" description="WD" evidence="9">
    <location>
        <begin position="68"/>
        <end position="99"/>
    </location>
</feature>
<dbReference type="VEuPathDB" id="FungiDB:C5L36_0A04680"/>
<dbReference type="eggNOG" id="KOG1009">
    <property type="taxonomic scope" value="Eukaryota"/>
</dbReference>
<evidence type="ECO:0000259" key="11">
    <source>
        <dbReference type="Pfam" id="PF24105"/>
    </source>
</evidence>
<dbReference type="InterPro" id="IPR015943">
    <property type="entry name" value="WD40/YVTN_repeat-like_dom_sf"/>
</dbReference>
<evidence type="ECO:0000256" key="1">
    <source>
        <dbReference type="ARBA" id="ARBA00004123"/>
    </source>
</evidence>
<proteinExistence type="inferred from homology"/>